<comment type="caution">
    <text evidence="2">The sequence shown here is derived from an EMBL/GenBank/DDBJ whole genome shotgun (WGS) entry which is preliminary data.</text>
</comment>
<evidence type="ECO:0000313" key="3">
    <source>
        <dbReference type="Proteomes" id="UP001231189"/>
    </source>
</evidence>
<keyword evidence="3" id="KW-1185">Reference proteome</keyword>
<dbReference type="AlphaFoldDB" id="A0AAD8U494"/>
<dbReference type="EMBL" id="JAUUTY010000001">
    <property type="protein sequence ID" value="KAK1697598.1"/>
    <property type="molecule type" value="Genomic_DNA"/>
</dbReference>
<name>A0AAD8U494_LOLMU</name>
<reference evidence="2" key="1">
    <citation type="submission" date="2023-07" db="EMBL/GenBank/DDBJ databases">
        <title>A chromosome-level genome assembly of Lolium multiflorum.</title>
        <authorList>
            <person name="Chen Y."/>
            <person name="Copetti D."/>
            <person name="Kolliker R."/>
            <person name="Studer B."/>
        </authorList>
    </citation>
    <scope>NUCLEOTIDE SEQUENCE</scope>
    <source>
        <strain evidence="2">02402/16</strain>
        <tissue evidence="2">Leaf</tissue>
    </source>
</reference>
<sequence length="367" mass="40461">MSPPPPVLMDELVEEVLRRLPPHDPACLVRASAVCKPWRRILAAPRFRRSYREFHRTPPVLGFFNETAGFVPGPALFPASHHRPLWNACLDCRHGRALFATYTSTRYYEQVPSGFTVLDPLTGRRHRMPFPAGGGLRFSAAVLCAAAQGCDHHGCCDEEGHFLVIFISAGNLYGATSARVYSSETGAWSDLVFTPEPNVMYGFQNIHVPSVLAGDAVYFNREHIVKYQLGTRRLSMFEKPAAADYGALVMAEDGVLGFAAVVDDINLAMWSRETAGPDTEPRDGRSSGQVVFVSTLGGCYIVDLKSGGARMFQSFWPKMDGFLDVVREAWTAQSPDPNPFKSLDNKLRATAKRLSSWSTRSIGSVKA</sequence>
<dbReference type="SUPFAM" id="SSF81383">
    <property type="entry name" value="F-box domain"/>
    <property type="match status" value="1"/>
</dbReference>
<dbReference type="Pfam" id="PF00646">
    <property type="entry name" value="F-box"/>
    <property type="match status" value="1"/>
</dbReference>
<accession>A0AAD8U494</accession>
<gene>
    <name evidence="2" type="ORF">QYE76_014295</name>
</gene>
<dbReference type="InterPro" id="IPR001810">
    <property type="entry name" value="F-box_dom"/>
</dbReference>
<feature type="domain" description="F-box" evidence="1">
    <location>
        <begin position="10"/>
        <end position="48"/>
    </location>
</feature>
<evidence type="ECO:0000259" key="1">
    <source>
        <dbReference type="Pfam" id="PF00646"/>
    </source>
</evidence>
<proteinExistence type="predicted"/>
<dbReference type="PANTHER" id="PTHR32133:SF318">
    <property type="entry name" value="GENOME ASSEMBLY, CHROMOSOME: II"/>
    <property type="match status" value="1"/>
</dbReference>
<dbReference type="Proteomes" id="UP001231189">
    <property type="component" value="Unassembled WGS sequence"/>
</dbReference>
<evidence type="ECO:0000313" key="2">
    <source>
        <dbReference type="EMBL" id="KAK1697598.1"/>
    </source>
</evidence>
<organism evidence="2 3">
    <name type="scientific">Lolium multiflorum</name>
    <name type="common">Italian ryegrass</name>
    <name type="synonym">Lolium perenne subsp. multiflorum</name>
    <dbReference type="NCBI Taxonomy" id="4521"/>
    <lineage>
        <taxon>Eukaryota</taxon>
        <taxon>Viridiplantae</taxon>
        <taxon>Streptophyta</taxon>
        <taxon>Embryophyta</taxon>
        <taxon>Tracheophyta</taxon>
        <taxon>Spermatophyta</taxon>
        <taxon>Magnoliopsida</taxon>
        <taxon>Liliopsida</taxon>
        <taxon>Poales</taxon>
        <taxon>Poaceae</taxon>
        <taxon>BOP clade</taxon>
        <taxon>Pooideae</taxon>
        <taxon>Poodae</taxon>
        <taxon>Poeae</taxon>
        <taxon>Poeae Chloroplast Group 2 (Poeae type)</taxon>
        <taxon>Loliodinae</taxon>
        <taxon>Loliinae</taxon>
        <taxon>Lolium</taxon>
    </lineage>
</organism>
<dbReference type="PANTHER" id="PTHR32133">
    <property type="entry name" value="OS07G0120400 PROTEIN"/>
    <property type="match status" value="1"/>
</dbReference>
<dbReference type="InterPro" id="IPR036047">
    <property type="entry name" value="F-box-like_dom_sf"/>
</dbReference>
<dbReference type="Gene3D" id="1.20.1280.50">
    <property type="match status" value="1"/>
</dbReference>
<protein>
    <recommendedName>
        <fullName evidence="1">F-box domain-containing protein</fullName>
    </recommendedName>
</protein>